<keyword evidence="4" id="KW-1185">Reference proteome</keyword>
<dbReference type="InterPro" id="IPR036864">
    <property type="entry name" value="Zn2-C6_fun-type_DNA-bd_sf"/>
</dbReference>
<dbReference type="SUPFAM" id="SSF57701">
    <property type="entry name" value="Zn2/Cys6 DNA-binding domain"/>
    <property type="match status" value="1"/>
</dbReference>
<gene>
    <name evidence="3" type="ORF">EDD18DRAFT_1126419</name>
</gene>
<dbReference type="InterPro" id="IPR052400">
    <property type="entry name" value="Zn2-C6_fungal_TF"/>
</dbReference>
<organism evidence="3 4">
    <name type="scientific">Armillaria luteobubalina</name>
    <dbReference type="NCBI Taxonomy" id="153913"/>
    <lineage>
        <taxon>Eukaryota</taxon>
        <taxon>Fungi</taxon>
        <taxon>Dikarya</taxon>
        <taxon>Basidiomycota</taxon>
        <taxon>Agaricomycotina</taxon>
        <taxon>Agaricomycetes</taxon>
        <taxon>Agaricomycetidae</taxon>
        <taxon>Agaricales</taxon>
        <taxon>Marasmiineae</taxon>
        <taxon>Physalacriaceae</taxon>
        <taxon>Armillaria</taxon>
    </lineage>
</organism>
<dbReference type="InterPro" id="IPR001138">
    <property type="entry name" value="Zn2Cys6_DnaBD"/>
</dbReference>
<evidence type="ECO:0000313" key="4">
    <source>
        <dbReference type="Proteomes" id="UP001175228"/>
    </source>
</evidence>
<feature type="region of interest" description="Disordered" evidence="1">
    <location>
        <begin position="1"/>
        <end position="44"/>
    </location>
</feature>
<evidence type="ECO:0000313" key="3">
    <source>
        <dbReference type="EMBL" id="KAK0504799.1"/>
    </source>
</evidence>
<dbReference type="EMBL" id="JAUEPU010000002">
    <property type="protein sequence ID" value="KAK0504799.1"/>
    <property type="molecule type" value="Genomic_DNA"/>
</dbReference>
<dbReference type="PROSITE" id="PS50048">
    <property type="entry name" value="ZN2_CY6_FUNGAL_2"/>
    <property type="match status" value="1"/>
</dbReference>
<dbReference type="CDD" id="cd00067">
    <property type="entry name" value="GAL4"/>
    <property type="match status" value="1"/>
</dbReference>
<dbReference type="PROSITE" id="PS00463">
    <property type="entry name" value="ZN2_CY6_FUNGAL_1"/>
    <property type="match status" value="1"/>
</dbReference>
<evidence type="ECO:0000259" key="2">
    <source>
        <dbReference type="PROSITE" id="PS50048"/>
    </source>
</evidence>
<reference evidence="3" key="1">
    <citation type="submission" date="2023-06" db="EMBL/GenBank/DDBJ databases">
        <authorList>
            <consortium name="Lawrence Berkeley National Laboratory"/>
            <person name="Ahrendt S."/>
            <person name="Sahu N."/>
            <person name="Indic B."/>
            <person name="Wong-Bajracharya J."/>
            <person name="Merenyi Z."/>
            <person name="Ke H.-M."/>
            <person name="Monk M."/>
            <person name="Kocsube S."/>
            <person name="Drula E."/>
            <person name="Lipzen A."/>
            <person name="Balint B."/>
            <person name="Henrissat B."/>
            <person name="Andreopoulos B."/>
            <person name="Martin F.M."/>
            <person name="Harder C.B."/>
            <person name="Rigling D."/>
            <person name="Ford K.L."/>
            <person name="Foster G.D."/>
            <person name="Pangilinan J."/>
            <person name="Papanicolaou A."/>
            <person name="Barry K."/>
            <person name="LaButti K."/>
            <person name="Viragh M."/>
            <person name="Koriabine M."/>
            <person name="Yan M."/>
            <person name="Riley R."/>
            <person name="Champramary S."/>
            <person name="Plett K.L."/>
            <person name="Tsai I.J."/>
            <person name="Slot J."/>
            <person name="Sipos G."/>
            <person name="Plett J."/>
            <person name="Nagy L.G."/>
            <person name="Grigoriev I.V."/>
        </authorList>
    </citation>
    <scope>NUCLEOTIDE SEQUENCE</scope>
    <source>
        <strain evidence="3">HWK02</strain>
    </source>
</reference>
<proteinExistence type="predicted"/>
<protein>
    <recommendedName>
        <fullName evidence="2">Zn(2)-C6 fungal-type domain-containing protein</fullName>
    </recommendedName>
</protein>
<sequence length="76" mass="8667">MSFSAQNYLPAAPTAQSYPRHSPRLTDAQAPTKPRPTQHTRSRTGCLTCRRRRVKCEETKPTCRNCIRDSLNCEFA</sequence>
<feature type="domain" description="Zn(2)-C6 fungal-type" evidence="2">
    <location>
        <begin position="45"/>
        <end position="75"/>
    </location>
</feature>
<dbReference type="GO" id="GO:0000981">
    <property type="term" value="F:DNA-binding transcription factor activity, RNA polymerase II-specific"/>
    <property type="evidence" value="ECO:0007669"/>
    <property type="project" value="InterPro"/>
</dbReference>
<dbReference type="Gene3D" id="4.10.240.10">
    <property type="entry name" value="Zn(2)-C6 fungal-type DNA-binding domain"/>
    <property type="match status" value="1"/>
</dbReference>
<dbReference type="GO" id="GO:0008270">
    <property type="term" value="F:zinc ion binding"/>
    <property type="evidence" value="ECO:0007669"/>
    <property type="project" value="InterPro"/>
</dbReference>
<dbReference type="Proteomes" id="UP001175228">
    <property type="component" value="Unassembled WGS sequence"/>
</dbReference>
<dbReference type="SMART" id="SM00066">
    <property type="entry name" value="GAL4"/>
    <property type="match status" value="1"/>
</dbReference>
<accession>A0AA39QN94</accession>
<comment type="caution">
    <text evidence="3">The sequence shown here is derived from an EMBL/GenBank/DDBJ whole genome shotgun (WGS) entry which is preliminary data.</text>
</comment>
<evidence type="ECO:0000256" key="1">
    <source>
        <dbReference type="SAM" id="MobiDB-lite"/>
    </source>
</evidence>
<name>A0AA39QN94_9AGAR</name>
<dbReference type="PANTHER" id="PTHR47657:SF7">
    <property type="entry name" value="STEROL REGULATORY ELEMENT-BINDING PROTEIN ECM22"/>
    <property type="match status" value="1"/>
</dbReference>
<dbReference type="PANTHER" id="PTHR47657">
    <property type="entry name" value="STEROL REGULATORY ELEMENT-BINDING PROTEIN ECM22"/>
    <property type="match status" value="1"/>
</dbReference>
<dbReference type="AlphaFoldDB" id="A0AA39QN94"/>
<dbReference type="Pfam" id="PF00172">
    <property type="entry name" value="Zn_clus"/>
    <property type="match status" value="1"/>
</dbReference>